<protein>
    <recommendedName>
        <fullName evidence="3">Chemotaxis methyl-accepting receptor HlyB-like 4HB MCP domain-containing protein</fullName>
    </recommendedName>
</protein>
<comment type="caution">
    <text evidence="1">The sequence shown here is derived from an EMBL/GenBank/DDBJ whole genome shotgun (WGS) entry which is preliminary data.</text>
</comment>
<evidence type="ECO:0000313" key="1">
    <source>
        <dbReference type="EMBL" id="MDN0073861.1"/>
    </source>
</evidence>
<organism evidence="1 2">
    <name type="scientific">Crenobacter oryzisoli</name>
    <dbReference type="NCBI Taxonomy" id="3056844"/>
    <lineage>
        <taxon>Bacteria</taxon>
        <taxon>Pseudomonadati</taxon>
        <taxon>Pseudomonadota</taxon>
        <taxon>Betaproteobacteria</taxon>
        <taxon>Neisseriales</taxon>
        <taxon>Neisseriaceae</taxon>
        <taxon>Crenobacter</taxon>
    </lineage>
</organism>
<name>A0ABT7XJ89_9NEIS</name>
<gene>
    <name evidence="1" type="ORF">QU481_03015</name>
</gene>
<dbReference type="Proteomes" id="UP001168540">
    <property type="component" value="Unassembled WGS sequence"/>
</dbReference>
<dbReference type="EMBL" id="JAUEDK010000003">
    <property type="protein sequence ID" value="MDN0073861.1"/>
    <property type="molecule type" value="Genomic_DNA"/>
</dbReference>
<sequence length="149" mass="16218">MRNFKIAHRLGIGFALIVLLVVAGAIFIKIQLSSLTDGIERVNTIAFPRTVSIGLLLDSVNEGRVQVRNVVLAPDQASMMASNQKLYEALERFHNQMRVLDRSIQQLGAFDDEKVHIAKVTAASVAGSKIFSRCAICALRATSPVPPSC</sequence>
<evidence type="ECO:0000313" key="2">
    <source>
        <dbReference type="Proteomes" id="UP001168540"/>
    </source>
</evidence>
<dbReference type="RefSeq" id="WP_289828406.1">
    <property type="nucleotide sequence ID" value="NZ_JAUEDK010000003.1"/>
</dbReference>
<keyword evidence="2" id="KW-1185">Reference proteome</keyword>
<evidence type="ECO:0008006" key="3">
    <source>
        <dbReference type="Google" id="ProtNLM"/>
    </source>
</evidence>
<accession>A0ABT7XJ89</accession>
<proteinExistence type="predicted"/>
<reference evidence="1" key="1">
    <citation type="submission" date="2023-06" db="EMBL/GenBank/DDBJ databases">
        <authorList>
            <person name="Zhang S."/>
        </authorList>
    </citation>
    <scope>NUCLEOTIDE SEQUENCE</scope>
    <source>
        <strain evidence="1">SG2303</strain>
    </source>
</reference>